<dbReference type="InterPro" id="IPR050738">
    <property type="entry name" value="Sulfatase"/>
</dbReference>
<keyword evidence="5" id="KW-0732">Signal</keyword>
<keyword evidence="8" id="KW-1185">Reference proteome</keyword>
<dbReference type="Pfam" id="PF00884">
    <property type="entry name" value="Sulfatase"/>
    <property type="match status" value="1"/>
</dbReference>
<dbReference type="PANTHER" id="PTHR42693">
    <property type="entry name" value="ARYLSULFATASE FAMILY MEMBER"/>
    <property type="match status" value="1"/>
</dbReference>
<evidence type="ECO:0000256" key="1">
    <source>
        <dbReference type="ARBA" id="ARBA00008779"/>
    </source>
</evidence>
<feature type="domain" description="Sulfatase N-terminal" evidence="6">
    <location>
        <begin position="30"/>
        <end position="393"/>
    </location>
</feature>
<dbReference type="OrthoDB" id="9783154at2"/>
<evidence type="ECO:0000313" key="7">
    <source>
        <dbReference type="EMBL" id="QDU25106.1"/>
    </source>
</evidence>
<organism evidence="7 8">
    <name type="scientific">Anatilimnocola aggregata</name>
    <dbReference type="NCBI Taxonomy" id="2528021"/>
    <lineage>
        <taxon>Bacteria</taxon>
        <taxon>Pseudomonadati</taxon>
        <taxon>Planctomycetota</taxon>
        <taxon>Planctomycetia</taxon>
        <taxon>Pirellulales</taxon>
        <taxon>Pirellulaceae</taxon>
        <taxon>Anatilimnocola</taxon>
    </lineage>
</organism>
<evidence type="ECO:0000256" key="4">
    <source>
        <dbReference type="ARBA" id="ARBA00022837"/>
    </source>
</evidence>
<evidence type="ECO:0000256" key="5">
    <source>
        <dbReference type="SAM" id="SignalP"/>
    </source>
</evidence>
<accession>A0A517Y4I1</accession>
<dbReference type="PROSITE" id="PS00523">
    <property type="entry name" value="SULFATASE_1"/>
    <property type="match status" value="1"/>
</dbReference>
<evidence type="ECO:0000313" key="8">
    <source>
        <dbReference type="Proteomes" id="UP000315017"/>
    </source>
</evidence>
<dbReference type="Gene3D" id="3.40.720.10">
    <property type="entry name" value="Alkaline Phosphatase, subunit A"/>
    <property type="match status" value="1"/>
</dbReference>
<dbReference type="InterPro" id="IPR017850">
    <property type="entry name" value="Alkaline_phosphatase_core_sf"/>
</dbReference>
<keyword evidence="2" id="KW-0479">Metal-binding</keyword>
<sequence length="523" mass="56467" precursor="true">MKSLSGLVMGLLLLLSAGAFAADETTPRKPNIIYILCDDLGYGDVKCLNPDCKIATPHVDALAKSGMTFTDAHSGSAVCTPTRYGVMTGRYAWRTKLQRGVLGGLSPSLIDPARMTVASLLKKEGYRTACVGKWHLGLDWIKQPGKQVNELNIESAQQVNNVDYSKPFGGGPLGAGFDEYFGISASLDMVPYTFLKNDRVAVLPTAEKTFPMMLGLLGGQTRKGPAAPDFEAADVLPALTKEAIAFINRQAPDAHAGKPFFLYLPLASPHTPIVPTSEWQGKSGLNPYADFVMQTDDAVGQLMRTLDEQKLAENTLVIFTSDNGCSPQANFGELKEKGHNPSYVFRGTKADIFEGGHRVPFIVRWPAQVPAGKTSDQLTCLTDFFATAAAVAGADVPANAAEDSVNMLPAITGKAHEPIREAVVHHSINGSFAIRRGNYKLEFCPGSGGWSEPKPGTKLAKELPEVQLYDLESDIGEQKNLHDAEPNVVRELTRLLNRYFTIGRSTPGVPQKNDVEIPLVGNP</sequence>
<comment type="similarity">
    <text evidence="1">Belongs to the sulfatase family.</text>
</comment>
<evidence type="ECO:0000259" key="6">
    <source>
        <dbReference type="Pfam" id="PF00884"/>
    </source>
</evidence>
<dbReference type="PANTHER" id="PTHR42693:SF53">
    <property type="entry name" value="ENDO-4-O-SULFATASE"/>
    <property type="match status" value="1"/>
</dbReference>
<gene>
    <name evidence="7" type="primary">atsA_3</name>
    <name evidence="7" type="ORF">ETAA8_01670</name>
</gene>
<dbReference type="InterPro" id="IPR000917">
    <property type="entry name" value="Sulfatase_N"/>
</dbReference>
<evidence type="ECO:0000256" key="3">
    <source>
        <dbReference type="ARBA" id="ARBA00022801"/>
    </source>
</evidence>
<name>A0A517Y4I1_9BACT</name>
<dbReference type="PROSITE" id="PS00149">
    <property type="entry name" value="SULFATASE_2"/>
    <property type="match status" value="1"/>
</dbReference>
<dbReference type="KEGG" id="aagg:ETAA8_01670"/>
<dbReference type="Proteomes" id="UP000315017">
    <property type="component" value="Chromosome"/>
</dbReference>
<dbReference type="Gene3D" id="3.30.1120.10">
    <property type="match status" value="1"/>
</dbReference>
<dbReference type="EMBL" id="CP036274">
    <property type="protein sequence ID" value="QDU25106.1"/>
    <property type="molecule type" value="Genomic_DNA"/>
</dbReference>
<dbReference type="GO" id="GO:0004065">
    <property type="term" value="F:arylsulfatase activity"/>
    <property type="evidence" value="ECO:0007669"/>
    <property type="project" value="UniProtKB-EC"/>
</dbReference>
<feature type="chain" id="PRO_5021996153" evidence="5">
    <location>
        <begin position="22"/>
        <end position="523"/>
    </location>
</feature>
<dbReference type="RefSeq" id="WP_145083470.1">
    <property type="nucleotide sequence ID" value="NZ_CP036274.1"/>
</dbReference>
<proteinExistence type="inferred from homology"/>
<dbReference type="AlphaFoldDB" id="A0A517Y4I1"/>
<keyword evidence="4" id="KW-0106">Calcium</keyword>
<keyword evidence="3 7" id="KW-0378">Hydrolase</keyword>
<feature type="signal peptide" evidence="5">
    <location>
        <begin position="1"/>
        <end position="21"/>
    </location>
</feature>
<dbReference type="CDD" id="cd16143">
    <property type="entry name" value="ARS_like"/>
    <property type="match status" value="1"/>
</dbReference>
<reference evidence="7 8" key="1">
    <citation type="submission" date="2019-02" db="EMBL/GenBank/DDBJ databases">
        <title>Deep-cultivation of Planctomycetes and their phenomic and genomic characterization uncovers novel biology.</title>
        <authorList>
            <person name="Wiegand S."/>
            <person name="Jogler M."/>
            <person name="Boedeker C."/>
            <person name="Pinto D."/>
            <person name="Vollmers J."/>
            <person name="Rivas-Marin E."/>
            <person name="Kohn T."/>
            <person name="Peeters S.H."/>
            <person name="Heuer A."/>
            <person name="Rast P."/>
            <person name="Oberbeckmann S."/>
            <person name="Bunk B."/>
            <person name="Jeske O."/>
            <person name="Meyerdierks A."/>
            <person name="Storesund J.E."/>
            <person name="Kallscheuer N."/>
            <person name="Luecker S."/>
            <person name="Lage O.M."/>
            <person name="Pohl T."/>
            <person name="Merkel B.J."/>
            <person name="Hornburger P."/>
            <person name="Mueller R.-W."/>
            <person name="Bruemmer F."/>
            <person name="Labrenz M."/>
            <person name="Spormann A.M."/>
            <person name="Op den Camp H."/>
            <person name="Overmann J."/>
            <person name="Amann R."/>
            <person name="Jetten M.S.M."/>
            <person name="Mascher T."/>
            <person name="Medema M.H."/>
            <person name="Devos D.P."/>
            <person name="Kaster A.-K."/>
            <person name="Ovreas L."/>
            <person name="Rohde M."/>
            <person name="Galperin M.Y."/>
            <person name="Jogler C."/>
        </authorList>
    </citation>
    <scope>NUCLEOTIDE SEQUENCE [LARGE SCALE GENOMIC DNA]</scope>
    <source>
        <strain evidence="7 8">ETA_A8</strain>
    </source>
</reference>
<dbReference type="EC" id="3.1.6.1" evidence="7"/>
<dbReference type="SUPFAM" id="SSF53649">
    <property type="entry name" value="Alkaline phosphatase-like"/>
    <property type="match status" value="1"/>
</dbReference>
<dbReference type="GO" id="GO:0046872">
    <property type="term" value="F:metal ion binding"/>
    <property type="evidence" value="ECO:0007669"/>
    <property type="project" value="UniProtKB-KW"/>
</dbReference>
<evidence type="ECO:0000256" key="2">
    <source>
        <dbReference type="ARBA" id="ARBA00022723"/>
    </source>
</evidence>
<dbReference type="InterPro" id="IPR024607">
    <property type="entry name" value="Sulfatase_CS"/>
</dbReference>
<protein>
    <submittedName>
        <fullName evidence="7">Arylsulfatase</fullName>
        <ecNumber evidence="7">3.1.6.1</ecNumber>
    </submittedName>
</protein>